<name>A0A1R1F2E3_9BACL</name>
<evidence type="ECO:0000256" key="1">
    <source>
        <dbReference type="SAM" id="SignalP"/>
    </source>
</evidence>
<dbReference type="RefSeq" id="WP_076167644.1">
    <property type="nucleotide sequence ID" value="NZ_MRTP01000001.1"/>
</dbReference>
<keyword evidence="3" id="KW-1185">Reference proteome</keyword>
<dbReference type="EMBL" id="MRTP01000001">
    <property type="protein sequence ID" value="OMF58264.1"/>
    <property type="molecule type" value="Genomic_DNA"/>
</dbReference>
<evidence type="ECO:0000313" key="3">
    <source>
        <dbReference type="Proteomes" id="UP000187172"/>
    </source>
</evidence>
<dbReference type="Pfam" id="PF07485">
    <property type="entry name" value="DUF1529"/>
    <property type="match status" value="1"/>
</dbReference>
<dbReference type="STRING" id="297318.BK138_06885"/>
<dbReference type="InterPro" id="IPR011094">
    <property type="entry name" value="Uncharacterised_LppY/LpqO"/>
</dbReference>
<feature type="signal peptide" evidence="1">
    <location>
        <begin position="1"/>
        <end position="21"/>
    </location>
</feature>
<dbReference type="AlphaFoldDB" id="A0A1R1F2E3"/>
<evidence type="ECO:0000313" key="2">
    <source>
        <dbReference type="EMBL" id="OMF58264.1"/>
    </source>
</evidence>
<gene>
    <name evidence="2" type="ORF">BK138_06885</name>
</gene>
<organism evidence="2 3">
    <name type="scientific">Paenibacillus rhizosphaerae</name>
    <dbReference type="NCBI Taxonomy" id="297318"/>
    <lineage>
        <taxon>Bacteria</taxon>
        <taxon>Bacillati</taxon>
        <taxon>Bacillota</taxon>
        <taxon>Bacilli</taxon>
        <taxon>Bacillales</taxon>
        <taxon>Paenibacillaceae</taxon>
        <taxon>Paenibacillus</taxon>
    </lineage>
</organism>
<keyword evidence="1" id="KW-0732">Signal</keyword>
<proteinExistence type="predicted"/>
<feature type="chain" id="PRO_5038960140" description="DUF1259 domain-containing protein" evidence="1">
    <location>
        <begin position="22"/>
        <end position="162"/>
    </location>
</feature>
<dbReference type="Proteomes" id="UP000187172">
    <property type="component" value="Unassembled WGS sequence"/>
</dbReference>
<reference evidence="2 3" key="1">
    <citation type="submission" date="2016-11" db="EMBL/GenBank/DDBJ databases">
        <title>Paenibacillus species isolates.</title>
        <authorList>
            <person name="Beno S.M."/>
        </authorList>
    </citation>
    <scope>NUCLEOTIDE SEQUENCE [LARGE SCALE GENOMIC DNA]</scope>
    <source>
        <strain evidence="2 3">FSL R5-0378</strain>
    </source>
</reference>
<sequence length="162" mass="17700">MRIVLMIWMMVLAAAAAPAGAASAKPADVCKIEKSLFKSNVQQEGNVCDVHIKRSDLKVSLMGRHLSPELMDLALGATFEHTDPQGAKGVVTGEFALLEDEVNPVIDALRKGQINISAVHNHWMQQEPEVLYLHFQAEGDLASLSHTVYHAMEAVKHQGTVH</sequence>
<comment type="caution">
    <text evidence="2">The sequence shown here is derived from an EMBL/GenBank/DDBJ whole genome shotgun (WGS) entry which is preliminary data.</text>
</comment>
<evidence type="ECO:0008006" key="4">
    <source>
        <dbReference type="Google" id="ProtNLM"/>
    </source>
</evidence>
<accession>A0A1R1F2E3</accession>
<protein>
    <recommendedName>
        <fullName evidence="4">DUF1259 domain-containing protein</fullName>
    </recommendedName>
</protein>